<feature type="transmembrane region" description="Helical" evidence="1">
    <location>
        <begin position="12"/>
        <end position="31"/>
    </location>
</feature>
<accession>A0A1B6CGI1</accession>
<proteinExistence type="predicted"/>
<evidence type="ECO:0000256" key="1">
    <source>
        <dbReference type="SAM" id="Phobius"/>
    </source>
</evidence>
<name>A0A1B6CGI1_9HEMI</name>
<evidence type="ECO:0000313" key="2">
    <source>
        <dbReference type="EMBL" id="JAS12542.1"/>
    </source>
</evidence>
<protein>
    <recommendedName>
        <fullName evidence="3">PiggyBac transposable element-derived protein domain-containing protein</fullName>
    </recommendedName>
</protein>
<sequence length="108" mass="12961">CSRKTKRWHLYLFYGILNMAGINSWMIYNSVTQLDKLVSKKHYMLALYKQLVTPWLEQRTQLVTLHCPLRALILQHLSKEEEVRQRPPVHNTINVQIVKPFFRITKEK</sequence>
<feature type="non-terminal residue" evidence="2">
    <location>
        <position position="1"/>
    </location>
</feature>
<keyword evidence="1" id="KW-0812">Transmembrane</keyword>
<keyword evidence="1" id="KW-1133">Transmembrane helix</keyword>
<keyword evidence="1" id="KW-0472">Membrane</keyword>
<dbReference type="AlphaFoldDB" id="A0A1B6CGI1"/>
<organism evidence="2">
    <name type="scientific">Clastoptera arizonana</name>
    <name type="common">Arizona spittle bug</name>
    <dbReference type="NCBI Taxonomy" id="38151"/>
    <lineage>
        <taxon>Eukaryota</taxon>
        <taxon>Metazoa</taxon>
        <taxon>Ecdysozoa</taxon>
        <taxon>Arthropoda</taxon>
        <taxon>Hexapoda</taxon>
        <taxon>Insecta</taxon>
        <taxon>Pterygota</taxon>
        <taxon>Neoptera</taxon>
        <taxon>Paraneoptera</taxon>
        <taxon>Hemiptera</taxon>
        <taxon>Auchenorrhyncha</taxon>
        <taxon>Cercopoidea</taxon>
        <taxon>Clastopteridae</taxon>
        <taxon>Clastoptera</taxon>
    </lineage>
</organism>
<evidence type="ECO:0008006" key="3">
    <source>
        <dbReference type="Google" id="ProtNLM"/>
    </source>
</evidence>
<reference evidence="2" key="1">
    <citation type="submission" date="2015-12" db="EMBL/GenBank/DDBJ databases">
        <title>De novo transcriptome assembly of four potential Pierce s Disease insect vectors from Arizona vineyards.</title>
        <authorList>
            <person name="Tassone E.E."/>
        </authorList>
    </citation>
    <scope>NUCLEOTIDE SEQUENCE</scope>
</reference>
<gene>
    <name evidence="2" type="ORF">g.45969</name>
</gene>
<dbReference type="EMBL" id="GEDC01024756">
    <property type="protein sequence ID" value="JAS12542.1"/>
    <property type="molecule type" value="Transcribed_RNA"/>
</dbReference>